<dbReference type="SUPFAM" id="SSF52768">
    <property type="entry name" value="Arginase/deacetylase"/>
    <property type="match status" value="1"/>
</dbReference>
<dbReference type="PANTHER" id="PTHR10625:SF5">
    <property type="entry name" value="HISTONE DEACETYLASE"/>
    <property type="match status" value="1"/>
</dbReference>
<dbReference type="EMBL" id="JACEFO010001605">
    <property type="protein sequence ID" value="KAF8732207.1"/>
    <property type="molecule type" value="Genomic_DNA"/>
</dbReference>
<dbReference type="GO" id="GO:0005737">
    <property type="term" value="C:cytoplasm"/>
    <property type="evidence" value="ECO:0007669"/>
    <property type="project" value="UniProtKB-ARBA"/>
</dbReference>
<comment type="subcellular location">
    <subcellularLocation>
        <location evidence="2">Nucleus</location>
    </subcellularLocation>
</comment>
<gene>
    <name evidence="16" type="ORF">HU200_016182</name>
</gene>
<comment type="cofactor">
    <cofactor evidence="1">
        <name>Zn(2+)</name>
        <dbReference type="ChEBI" id="CHEBI:29105"/>
    </cofactor>
</comment>
<evidence type="ECO:0000256" key="6">
    <source>
        <dbReference type="ARBA" id="ARBA00022723"/>
    </source>
</evidence>
<evidence type="ECO:0000256" key="13">
    <source>
        <dbReference type="ARBA" id="ARBA00023242"/>
    </source>
</evidence>
<evidence type="ECO:0000256" key="8">
    <source>
        <dbReference type="ARBA" id="ARBA00022801"/>
    </source>
</evidence>
<dbReference type="PANTHER" id="PTHR10625">
    <property type="entry name" value="HISTONE DEACETYLASE HDAC1-RELATED"/>
    <property type="match status" value="1"/>
</dbReference>
<dbReference type="InterPro" id="IPR000286">
    <property type="entry name" value="HDACs"/>
</dbReference>
<dbReference type="Gene3D" id="3.40.800.20">
    <property type="entry name" value="Histone deacetylase domain"/>
    <property type="match status" value="1"/>
</dbReference>
<keyword evidence="7" id="KW-0863">Zinc-finger</keyword>
<dbReference type="GO" id="GO:0000118">
    <property type="term" value="C:histone deacetylase complex"/>
    <property type="evidence" value="ECO:0007669"/>
    <property type="project" value="TreeGrafter"/>
</dbReference>
<keyword evidence="11" id="KW-0805">Transcription regulation</keyword>
<reference evidence="16" key="1">
    <citation type="submission" date="2020-07" db="EMBL/GenBank/DDBJ databases">
        <title>Genome sequence and genetic diversity analysis of an under-domesticated orphan crop, white fonio (Digitaria exilis).</title>
        <authorList>
            <person name="Bennetzen J.L."/>
            <person name="Chen S."/>
            <person name="Ma X."/>
            <person name="Wang X."/>
            <person name="Yssel A.E.J."/>
            <person name="Chaluvadi S.R."/>
            <person name="Johnson M."/>
            <person name="Gangashetty P."/>
            <person name="Hamidou F."/>
            <person name="Sanogo M.D."/>
            <person name="Zwaenepoel A."/>
            <person name="Wallace J."/>
            <person name="Van De Peer Y."/>
            <person name="Van Deynze A."/>
        </authorList>
    </citation>
    <scope>NUCLEOTIDE SEQUENCE</scope>
    <source>
        <tissue evidence="16">Leaves</tissue>
    </source>
</reference>
<dbReference type="EC" id="3.5.1.98" evidence="4"/>
<comment type="similarity">
    <text evidence="3">Belongs to the histone deacetylase family. HD type 2 subfamily.</text>
</comment>
<dbReference type="PRINTS" id="PR01270">
    <property type="entry name" value="HDASUPER"/>
</dbReference>
<evidence type="ECO:0000313" key="16">
    <source>
        <dbReference type="EMBL" id="KAF8732207.1"/>
    </source>
</evidence>
<dbReference type="GO" id="GO:0050793">
    <property type="term" value="P:regulation of developmental process"/>
    <property type="evidence" value="ECO:0007669"/>
    <property type="project" value="UniProtKB-ARBA"/>
</dbReference>
<organism evidence="16 17">
    <name type="scientific">Digitaria exilis</name>
    <dbReference type="NCBI Taxonomy" id="1010633"/>
    <lineage>
        <taxon>Eukaryota</taxon>
        <taxon>Viridiplantae</taxon>
        <taxon>Streptophyta</taxon>
        <taxon>Embryophyta</taxon>
        <taxon>Tracheophyta</taxon>
        <taxon>Spermatophyta</taxon>
        <taxon>Magnoliopsida</taxon>
        <taxon>Liliopsida</taxon>
        <taxon>Poales</taxon>
        <taxon>Poaceae</taxon>
        <taxon>PACMAD clade</taxon>
        <taxon>Panicoideae</taxon>
        <taxon>Panicodae</taxon>
        <taxon>Paniceae</taxon>
        <taxon>Anthephorinae</taxon>
        <taxon>Digitaria</taxon>
    </lineage>
</organism>
<keyword evidence="12" id="KW-0804">Transcription</keyword>
<comment type="caution">
    <text evidence="16">The sequence shown here is derived from an EMBL/GenBank/DDBJ whole genome shotgun (WGS) entry which is preliminary data.</text>
</comment>
<keyword evidence="17" id="KW-1185">Reference proteome</keyword>
<dbReference type="AlphaFoldDB" id="A0A835KKF8"/>
<accession>A0A835KKF8</accession>
<evidence type="ECO:0000256" key="11">
    <source>
        <dbReference type="ARBA" id="ARBA00023015"/>
    </source>
</evidence>
<protein>
    <recommendedName>
        <fullName evidence="4">histone deacetylase</fullName>
        <ecNumber evidence="4">3.5.1.98</ecNumber>
    </recommendedName>
</protein>
<keyword evidence="9" id="KW-0862">Zinc</keyword>
<dbReference type="Pfam" id="PF00850">
    <property type="entry name" value="Hist_deacetyl"/>
    <property type="match status" value="1"/>
</dbReference>
<dbReference type="GO" id="GO:0040029">
    <property type="term" value="P:epigenetic regulation of gene expression"/>
    <property type="evidence" value="ECO:0007669"/>
    <property type="project" value="TreeGrafter"/>
</dbReference>
<dbReference type="CDD" id="cd09992">
    <property type="entry name" value="HDAC_classII"/>
    <property type="match status" value="1"/>
</dbReference>
<keyword evidence="13" id="KW-0539">Nucleus</keyword>
<comment type="catalytic activity">
    <reaction evidence="14">
        <text>N(6)-acetyl-L-lysyl-[histone] + H2O = L-lysyl-[histone] + acetate</text>
        <dbReference type="Rhea" id="RHEA:58196"/>
        <dbReference type="Rhea" id="RHEA-COMP:9845"/>
        <dbReference type="Rhea" id="RHEA-COMP:11338"/>
        <dbReference type="ChEBI" id="CHEBI:15377"/>
        <dbReference type="ChEBI" id="CHEBI:29969"/>
        <dbReference type="ChEBI" id="CHEBI:30089"/>
        <dbReference type="ChEBI" id="CHEBI:61930"/>
        <dbReference type="EC" id="3.5.1.98"/>
    </reaction>
    <physiologicalReaction direction="left-to-right" evidence="14">
        <dbReference type="Rhea" id="RHEA:58197"/>
    </physiologicalReaction>
</comment>
<keyword evidence="10" id="KW-0156">Chromatin regulator</keyword>
<proteinExistence type="inferred from homology"/>
<keyword evidence="8" id="KW-0378">Hydrolase</keyword>
<keyword evidence="6" id="KW-0479">Metal-binding</keyword>
<evidence type="ECO:0000256" key="2">
    <source>
        <dbReference type="ARBA" id="ARBA00004123"/>
    </source>
</evidence>
<keyword evidence="5" id="KW-0678">Repressor</keyword>
<evidence type="ECO:0000256" key="12">
    <source>
        <dbReference type="ARBA" id="ARBA00023163"/>
    </source>
</evidence>
<dbReference type="FunFam" id="3.40.800.20:FF:000014">
    <property type="entry name" value="Histone deacetylase 15"/>
    <property type="match status" value="1"/>
</dbReference>
<dbReference type="PROSITE" id="PS01358">
    <property type="entry name" value="ZF_RANBP2_1"/>
    <property type="match status" value="1"/>
</dbReference>
<dbReference type="InterPro" id="IPR023696">
    <property type="entry name" value="Ureohydrolase_dom_sf"/>
</dbReference>
<evidence type="ECO:0000256" key="14">
    <source>
        <dbReference type="ARBA" id="ARBA00049416"/>
    </source>
</evidence>
<dbReference type="InterPro" id="IPR037138">
    <property type="entry name" value="His_deacetylse_dom_sf"/>
</dbReference>
<dbReference type="InterPro" id="IPR023801">
    <property type="entry name" value="His_deacetylse_dom"/>
</dbReference>
<evidence type="ECO:0000256" key="1">
    <source>
        <dbReference type="ARBA" id="ARBA00001947"/>
    </source>
</evidence>
<dbReference type="InterPro" id="IPR001876">
    <property type="entry name" value="Znf_RanBP2"/>
</dbReference>
<name>A0A835KKF8_9POAL</name>
<dbReference type="GO" id="GO:0141221">
    <property type="term" value="F:histone deacetylase activity, hydrolytic mechanism"/>
    <property type="evidence" value="ECO:0007669"/>
    <property type="project" value="UniProtKB-EC"/>
</dbReference>
<feature type="domain" description="RanBP2-type" evidence="15">
    <location>
        <begin position="157"/>
        <end position="176"/>
    </location>
</feature>
<dbReference type="GO" id="GO:0008270">
    <property type="term" value="F:zinc ion binding"/>
    <property type="evidence" value="ECO:0007669"/>
    <property type="project" value="UniProtKB-KW"/>
</dbReference>
<evidence type="ECO:0000256" key="9">
    <source>
        <dbReference type="ARBA" id="ARBA00022833"/>
    </source>
</evidence>
<evidence type="ECO:0000256" key="10">
    <source>
        <dbReference type="ARBA" id="ARBA00022853"/>
    </source>
</evidence>
<sequence length="630" mass="67369">MASDMKPRSVQKGEIPSHVVENCGVSDNACHGKCQSCDSDVKPFCAEVNGISSSIGSHADGKASKENRGACSFTSDRADALVEDIKGSVARSGHAESADPDGCLTAKNGSSMAVDDLPQEFEIEQAGATLQDLFFANDEEEDDSDWDPTSSLVLNRWFCLNCTMPNVDDITHCLNCHELKGSALGGYDAFKTQIAQAALVSPDTELPPVSTAIGFDERMLLHSEVEVKPNPHPERPDRLRAIAASLAAAGIFPSKCALVAPREITKEELLMVHTTDHIESIEQTKNMLYSYFTSDTYANGHSACAAKLAAGLCADLASLIVSGRVHNGFAMVRPPGHHAGVKQAMGFCLHNNAAVAALAAKRAGAKKVLIVDWDVHHGNGTQEIFDGDSSVLYISLHRHEYGNFYPGTGAAHEVGILDGQGFSVNIPWSCGGVGDNDYIFAFRTIVLPIAAEFAPDITIISAGFDAARGDPLGCCDVTPMGYSIMTSMLTACSEGRLLVILEGGYNLRSISSSATEVVKVLVGDGSGFCSESAPSKEGLKTVLQVLKVQQQFWPVLGPTYASLQAQQGSVFSKSTSKGNELKKRKYSGGSGPFWWKFGSKRLLYNVLYESRRLRKIMGSGEGRAIDLAEP</sequence>
<evidence type="ECO:0000259" key="15">
    <source>
        <dbReference type="PROSITE" id="PS01358"/>
    </source>
</evidence>
<dbReference type="OrthoDB" id="424012at2759"/>
<evidence type="ECO:0000256" key="4">
    <source>
        <dbReference type="ARBA" id="ARBA00012111"/>
    </source>
</evidence>
<evidence type="ECO:0000256" key="3">
    <source>
        <dbReference type="ARBA" id="ARBA00007738"/>
    </source>
</evidence>
<dbReference type="Proteomes" id="UP000636709">
    <property type="component" value="Unassembled WGS sequence"/>
</dbReference>
<evidence type="ECO:0000313" key="17">
    <source>
        <dbReference type="Proteomes" id="UP000636709"/>
    </source>
</evidence>
<evidence type="ECO:0000256" key="5">
    <source>
        <dbReference type="ARBA" id="ARBA00022491"/>
    </source>
</evidence>
<evidence type="ECO:0000256" key="7">
    <source>
        <dbReference type="ARBA" id="ARBA00022771"/>
    </source>
</evidence>